<comment type="caution">
    <text evidence="1">The sequence shown here is derived from an EMBL/GenBank/DDBJ whole genome shotgun (WGS) entry which is preliminary data.</text>
</comment>
<accession>A0AAJ0C376</accession>
<evidence type="ECO:0000313" key="1">
    <source>
        <dbReference type="EMBL" id="KAK1768273.1"/>
    </source>
</evidence>
<dbReference type="Proteomes" id="UP001244011">
    <property type="component" value="Unassembled WGS sequence"/>
</dbReference>
<evidence type="ECO:0000313" key="2">
    <source>
        <dbReference type="Proteomes" id="UP001244011"/>
    </source>
</evidence>
<organism evidence="1 2">
    <name type="scientific">Phialemonium atrogriseum</name>
    <dbReference type="NCBI Taxonomy" id="1093897"/>
    <lineage>
        <taxon>Eukaryota</taxon>
        <taxon>Fungi</taxon>
        <taxon>Dikarya</taxon>
        <taxon>Ascomycota</taxon>
        <taxon>Pezizomycotina</taxon>
        <taxon>Sordariomycetes</taxon>
        <taxon>Sordariomycetidae</taxon>
        <taxon>Cephalothecales</taxon>
        <taxon>Cephalothecaceae</taxon>
        <taxon>Phialemonium</taxon>
    </lineage>
</organism>
<dbReference type="EMBL" id="MU839006">
    <property type="protein sequence ID" value="KAK1768273.1"/>
    <property type="molecule type" value="Genomic_DNA"/>
</dbReference>
<reference evidence="1" key="1">
    <citation type="submission" date="2023-06" db="EMBL/GenBank/DDBJ databases">
        <title>Genome-scale phylogeny and comparative genomics of the fungal order Sordariales.</title>
        <authorList>
            <consortium name="Lawrence Berkeley National Laboratory"/>
            <person name="Hensen N."/>
            <person name="Bonometti L."/>
            <person name="Westerberg I."/>
            <person name="Brannstrom I.O."/>
            <person name="Guillou S."/>
            <person name="Cros-Aarteil S."/>
            <person name="Calhoun S."/>
            <person name="Haridas S."/>
            <person name="Kuo A."/>
            <person name="Mondo S."/>
            <person name="Pangilinan J."/>
            <person name="Riley R."/>
            <person name="Labutti K."/>
            <person name="Andreopoulos B."/>
            <person name="Lipzen A."/>
            <person name="Chen C."/>
            <person name="Yanf M."/>
            <person name="Daum C."/>
            <person name="Ng V."/>
            <person name="Clum A."/>
            <person name="Steindorff A."/>
            <person name="Ohm R."/>
            <person name="Martin F."/>
            <person name="Silar P."/>
            <person name="Natvig D."/>
            <person name="Lalanne C."/>
            <person name="Gautier V."/>
            <person name="Ament-Velasquez S.L."/>
            <person name="Kruys A."/>
            <person name="Hutchinson M.I."/>
            <person name="Powell A.J."/>
            <person name="Barry K."/>
            <person name="Miller A.N."/>
            <person name="Grigoriev I.V."/>
            <person name="Debuchy R."/>
            <person name="Gladieux P."/>
            <person name="Thoren M.H."/>
            <person name="Johannesson H."/>
        </authorList>
    </citation>
    <scope>NUCLEOTIDE SEQUENCE</scope>
    <source>
        <strain evidence="1">8032-3</strain>
    </source>
</reference>
<dbReference type="GeneID" id="85315911"/>
<keyword evidence="2" id="KW-1185">Reference proteome</keyword>
<sequence>MGPPEGYSQGQVREGMSIPGRIRFTNRTDTKAIVTKCSGYSNGSYPALAWSGEPCTGSVQTGVMEIPPEYESTWIKFSLGLPRIDKLFVTIYVGNLNSTGPNVNTRDVHFVFHDTSGETALYDHYKDKKHFEVKVETSNNETHWILDWKDKAAFDKIDWSADERWKPYSSVETLALGASVLPVYDTVGGHARMFFGPKGVDNANPDGIPIRVLQLDDYGLEVSFRRVTWPAPIIDRLGDTVKVVLQGYFQPHDSNAPESEPCTGDVPLELSFSQSSSRTQIQLKPARQYLPWGLRGRICWSLLLSDFDNHRMQIGESPVELYFVASAQLPEFLYRGIPVGLFRKFLLPLRLMSEDDDIGKFNDDASERRIGDDENGWLVYVTEKLHFQKNIWYDSLHGGSWHYFSGGAAPLHLDHWVDDCAEKEKHTINCYDLAGLTHAIVPLGLRSADRYLQMKRMQPFGYIKKAQLIGRGVSNSPMSNGTPVVFFREENDVRRTAFGTHVFMTIAERKGAAEMVMDATCRPLSGGPHAGRETLAEYIKNSIDHTTELYHVPDSDLKEAGISPKRLGVLREGKYPNPVNWVGVNKLATQPEIFFPELRHDSAGAEDNVLANVDEIFAGWDACDPNFVVNSNNLSATWCMMKDGECLNLRISRCTLEADARELYAQAKDRLTQPGQGTILTDEYEEAPKDIQVAWKNKHVDRSHLAVSTDNSGVILWTQGPLFVMITKDSRDDLAEYVKKLQDLISNLKAPEPPALKVEGESAGEIPRTYRVGETFDIKVSNLPEEMIPLNVDIEKTKVLYLSSSKAGDTATFKFLARARTDKNDTIKFSRFDANMKYWQAAATVSVEIV</sequence>
<name>A0AAJ0C376_9PEZI</name>
<dbReference type="RefSeq" id="XP_060284486.1">
    <property type="nucleotide sequence ID" value="XM_060432724.1"/>
</dbReference>
<gene>
    <name evidence="1" type="ORF">QBC33DRAFT_619117</name>
</gene>
<protein>
    <submittedName>
        <fullName evidence="1">Uncharacterized protein</fullName>
    </submittedName>
</protein>
<proteinExistence type="predicted"/>
<dbReference type="AlphaFoldDB" id="A0AAJ0C376"/>